<evidence type="ECO:0000256" key="1">
    <source>
        <dbReference type="ARBA" id="ARBA00022723"/>
    </source>
</evidence>
<dbReference type="Ensembl" id="ENSAPET00000018775.1">
    <property type="protein sequence ID" value="ENSAPEP00000018267.1"/>
    <property type="gene ID" value="ENSAPEG00000012992.1"/>
</dbReference>
<evidence type="ECO:0000256" key="4">
    <source>
        <dbReference type="ARBA" id="ARBA00022833"/>
    </source>
</evidence>
<dbReference type="GeneTree" id="ENSGT00940000163854"/>
<evidence type="ECO:0000313" key="11">
    <source>
        <dbReference type="Ensembl" id="ENSAPEP00000018267.1"/>
    </source>
</evidence>
<evidence type="ECO:0000313" key="12">
    <source>
        <dbReference type="Proteomes" id="UP000265080"/>
    </source>
</evidence>
<dbReference type="PANTHER" id="PTHR24388">
    <property type="entry name" value="ZINC FINGER PROTEIN"/>
    <property type="match status" value="1"/>
</dbReference>
<dbReference type="PROSITE" id="PS00028">
    <property type="entry name" value="ZINC_FINGER_C2H2_1"/>
    <property type="match status" value="2"/>
</dbReference>
<feature type="region of interest" description="Disordered" evidence="8">
    <location>
        <begin position="802"/>
        <end position="824"/>
    </location>
</feature>
<keyword evidence="3 7" id="KW-0863">Zinc-finger</keyword>
<evidence type="ECO:0000256" key="2">
    <source>
        <dbReference type="ARBA" id="ARBA00022737"/>
    </source>
</evidence>
<dbReference type="AlphaFoldDB" id="A0A3P8T3K0"/>
<dbReference type="Gene3D" id="3.30.160.60">
    <property type="entry name" value="Classic Zinc Finger"/>
    <property type="match status" value="1"/>
</dbReference>
<evidence type="ECO:0000259" key="10">
    <source>
        <dbReference type="PROSITE" id="PS51253"/>
    </source>
</evidence>
<dbReference type="GO" id="GO:0008270">
    <property type="term" value="F:zinc ion binding"/>
    <property type="evidence" value="ECO:0007669"/>
    <property type="project" value="UniProtKB-KW"/>
</dbReference>
<dbReference type="Proteomes" id="UP000265080">
    <property type="component" value="Chromosome 7"/>
</dbReference>
<feature type="domain" description="C2H2-type" evidence="9">
    <location>
        <begin position="56"/>
        <end position="79"/>
    </location>
</feature>
<feature type="region of interest" description="Disordered" evidence="8">
    <location>
        <begin position="839"/>
        <end position="878"/>
    </location>
</feature>
<protein>
    <recommendedName>
        <fullName evidence="13">Pogo transposable element derived with ZNF domain b</fullName>
    </recommendedName>
</protein>
<keyword evidence="1" id="KW-0479">Metal-binding</keyword>
<dbReference type="InterPro" id="IPR004875">
    <property type="entry name" value="DDE_SF_endonuclease_dom"/>
</dbReference>
<dbReference type="InterPro" id="IPR013087">
    <property type="entry name" value="Znf_C2H2_type"/>
</dbReference>
<proteinExistence type="predicted"/>
<sequence>NMDTELFMECEEEELEPWQQVDDSVEEDEMDFMDNYGDTCCSTRSCSVEEETMRGSACRYCYRQFSSPAQLQSHQEQVHDLTLVSLVPLSGMCRICEWAQTTKPGEMPYVCQVCSYRSSFYSDVLQHFASFHRESRFLLCVFCLKVTRNPVSYQQHLLPTPGNRPAFHCNRCRLQFIFLKDKMQHKLESHRSFRRPAQLEGLPPGSKVSPAPPPHLQPLHQLTVANPEEATDQSAAPESTSTGKRCSVRCFLRGTIPSPCRSGDSDQAVCLECGTEASDFSAHYPTHVHCLLCPYSSCCSRAYAAHMIHVFLLRCSQCDFRPQTADQMADHLLENPDHHSATCYPRSKTAPQHPHNNDTITHIHLSGQSVDQTMAPVEEFSDDEKLDDMDDIEESDAIKEEFIQEGRSLESHLPSTTNTHAQPAAILPGSKEREDFLSARQLRIALFALCDGLRQASRVFSTETQQIRSWLKEARNRLKQTVQEVHSDGEDRMVAWVLSMREQQLPITESNLFRKVSMLKKKRGFGDNFRISYIWAVSFLLQRRLGVRTAGRAASLGRILPSSLDTKVLSFREFTQKVFCGHKLTESSVATMDELCLFVDVRLAQDKSRCSEALEFTGSSPLVTVYLSALADGTMLPSLVLANHQVALKTLQEFIMVETSPEGLLVEEALALWTNKVWLQNQSGLARKSMLVLDRHREHLGDQFITAVSGSGTLPAVIPGGCSFCLQPLEVCLKPVLQRYLLACWSKFTERNPKELDEMLPRQLQANVAQLLVDWVVEALTHLNKHPQLLKKSFDLTELLPRSRDDDNKTKEDEMMSQKPEEVQSDLLKTLTEILLGAEQVDSPDLLELEDEEDEEEGQETTEETTEEAQNKEDDSER</sequence>
<name>A0A3P8T3K0_AMPPE</name>
<dbReference type="SMART" id="SM00355">
    <property type="entry name" value="ZnF_C2H2"/>
    <property type="match status" value="6"/>
</dbReference>
<reference evidence="11" key="3">
    <citation type="submission" date="2025-09" db="UniProtKB">
        <authorList>
            <consortium name="Ensembl"/>
        </authorList>
    </citation>
    <scope>IDENTIFICATION</scope>
</reference>
<feature type="region of interest" description="Disordered" evidence="8">
    <location>
        <begin position="340"/>
        <end position="360"/>
    </location>
</feature>
<evidence type="ECO:0000256" key="3">
    <source>
        <dbReference type="ARBA" id="ARBA00022771"/>
    </source>
</evidence>
<feature type="region of interest" description="Disordered" evidence="8">
    <location>
        <begin position="190"/>
        <end position="219"/>
    </location>
</feature>
<dbReference type="Pfam" id="PF03184">
    <property type="entry name" value="DDE_1"/>
    <property type="match status" value="1"/>
</dbReference>
<dbReference type="PROSITE" id="PS50157">
    <property type="entry name" value="ZINC_FINGER_C2H2_2"/>
    <property type="match status" value="1"/>
</dbReference>
<evidence type="ECO:0008006" key="13">
    <source>
        <dbReference type="Google" id="ProtNLM"/>
    </source>
</evidence>
<evidence type="ECO:0000256" key="5">
    <source>
        <dbReference type="ARBA" id="ARBA00023125"/>
    </source>
</evidence>
<dbReference type="STRING" id="161767.ENSAPEP00000018267"/>
<evidence type="ECO:0000256" key="8">
    <source>
        <dbReference type="SAM" id="MobiDB-lite"/>
    </source>
</evidence>
<keyword evidence="12" id="KW-1185">Reference proteome</keyword>
<feature type="compositionally biased region" description="Basic and acidic residues" evidence="8">
    <location>
        <begin position="802"/>
        <end position="822"/>
    </location>
</feature>
<dbReference type="Pfam" id="PF25429">
    <property type="entry name" value="zf-POGZ"/>
    <property type="match status" value="1"/>
</dbReference>
<dbReference type="GO" id="GO:0000978">
    <property type="term" value="F:RNA polymerase II cis-regulatory region sequence-specific DNA binding"/>
    <property type="evidence" value="ECO:0007669"/>
    <property type="project" value="TreeGrafter"/>
</dbReference>
<dbReference type="InterPro" id="IPR006600">
    <property type="entry name" value="HTH_CenpB_DNA-bd_dom"/>
</dbReference>
<feature type="domain" description="HTH CENPB-type" evidence="10">
    <location>
        <begin position="477"/>
        <end position="549"/>
    </location>
</feature>
<evidence type="ECO:0000259" key="9">
    <source>
        <dbReference type="PROSITE" id="PS50157"/>
    </source>
</evidence>
<accession>A0A3P8T3K0</accession>
<dbReference type="InterPro" id="IPR050527">
    <property type="entry name" value="Snail/Krueppel_Znf"/>
</dbReference>
<reference evidence="11 12" key="1">
    <citation type="submission" date="2018-03" db="EMBL/GenBank/DDBJ databases">
        <title>Finding Nemo's genes: A chromosome-scale reference assembly of the genome of the orange clownfish Amphiprion percula.</title>
        <authorList>
            <person name="Lehmann R."/>
        </authorList>
    </citation>
    <scope>NUCLEOTIDE SEQUENCE</scope>
</reference>
<keyword evidence="4" id="KW-0862">Zinc</keyword>
<keyword evidence="6" id="KW-0539">Nucleus</keyword>
<dbReference type="PANTHER" id="PTHR24388:SF45">
    <property type="entry name" value="POGO TRANSPOSABLE ELEMENT DERIVED WITH ZNF DOMAIN"/>
    <property type="match status" value="1"/>
</dbReference>
<dbReference type="OMA" id="GMCRICE"/>
<keyword evidence="5" id="KW-0238">DNA-binding</keyword>
<reference evidence="11" key="2">
    <citation type="submission" date="2025-08" db="UniProtKB">
        <authorList>
            <consortium name="Ensembl"/>
        </authorList>
    </citation>
    <scope>IDENTIFICATION</scope>
</reference>
<evidence type="ECO:0000256" key="6">
    <source>
        <dbReference type="ARBA" id="ARBA00023242"/>
    </source>
</evidence>
<keyword evidence="2" id="KW-0677">Repeat</keyword>
<organism evidence="11 12">
    <name type="scientific">Amphiprion percula</name>
    <name type="common">Orange clownfish</name>
    <name type="synonym">Lutjanus percula</name>
    <dbReference type="NCBI Taxonomy" id="161767"/>
    <lineage>
        <taxon>Eukaryota</taxon>
        <taxon>Metazoa</taxon>
        <taxon>Chordata</taxon>
        <taxon>Craniata</taxon>
        <taxon>Vertebrata</taxon>
        <taxon>Euteleostomi</taxon>
        <taxon>Actinopterygii</taxon>
        <taxon>Neopterygii</taxon>
        <taxon>Teleostei</taxon>
        <taxon>Neoteleostei</taxon>
        <taxon>Acanthomorphata</taxon>
        <taxon>Ovalentaria</taxon>
        <taxon>Pomacentridae</taxon>
        <taxon>Amphiprion</taxon>
    </lineage>
</organism>
<dbReference type="InterPro" id="IPR057618">
    <property type="entry name" value="Znf_POGZ/Z280C-D-like"/>
</dbReference>
<feature type="compositionally biased region" description="Basic and acidic residues" evidence="8">
    <location>
        <begin position="869"/>
        <end position="878"/>
    </location>
</feature>
<evidence type="ECO:0000256" key="7">
    <source>
        <dbReference type="PROSITE-ProRule" id="PRU00042"/>
    </source>
</evidence>
<dbReference type="GO" id="GO:0000981">
    <property type="term" value="F:DNA-binding transcription factor activity, RNA polymerase II-specific"/>
    <property type="evidence" value="ECO:0007669"/>
    <property type="project" value="TreeGrafter"/>
</dbReference>
<dbReference type="PROSITE" id="PS51253">
    <property type="entry name" value="HTH_CENPB"/>
    <property type="match status" value="1"/>
</dbReference>
<feature type="compositionally biased region" description="Acidic residues" evidence="8">
    <location>
        <begin position="845"/>
        <end position="867"/>
    </location>
</feature>